<dbReference type="PROSITE" id="PS50011">
    <property type="entry name" value="PROTEIN_KINASE_DOM"/>
    <property type="match status" value="1"/>
</dbReference>
<dbReference type="PROSITE" id="PS00108">
    <property type="entry name" value="PROTEIN_KINASE_ST"/>
    <property type="match status" value="1"/>
</dbReference>
<dbReference type="InterPro" id="IPR000719">
    <property type="entry name" value="Prot_kinase_dom"/>
</dbReference>
<evidence type="ECO:0000256" key="10">
    <source>
        <dbReference type="ARBA" id="ARBA00024334"/>
    </source>
</evidence>
<gene>
    <name evidence="17" type="ORF">MUK42_16827</name>
</gene>
<keyword evidence="2 14" id="KW-0723">Serine/threonine-protein kinase</keyword>
<keyword evidence="18" id="KW-1185">Reference proteome</keyword>
<sequence length="405" mass="45569">MEDIHATYTIGKELGRGQFGVTHLCTHKTTGEQFACKTIAKRKLTSKEDVEDVTREVEIMYHLAGQANVVELKGAYEDKHSVHLVMELCAGGELFDRIVAQGHFTERAAASLLRTIVQIVHTCHSMGVMHRDLKPENFLLLNKEEDSPLKATDFGLSVFFKQGEVFRDIVGSAYYIAPEVLKRKYGPEADIWSIGVMLYILLCGVPPFWAESERGIFNAILQGEIDFVSDPWPNISSGAKDLVKKMLNSDPNQRLTAFDVLNHPWIKEDGEAPDTPLDNTVLNRLKQFQAMNQFKKAALKVIAGCLSEEEIKGLKEMFKDMDSDNSGTITLEELEQGLAKQGTKLSEHEVKQLMEAADADGNGAIDYEEFITATVHMNRMDREEHLYTAFQFFDKDNSGYVRNQP</sequence>
<dbReference type="CDD" id="cd00051">
    <property type="entry name" value="EFh"/>
    <property type="match status" value="1"/>
</dbReference>
<keyword evidence="7 17" id="KW-0418">Kinase</keyword>
<evidence type="ECO:0000256" key="8">
    <source>
        <dbReference type="ARBA" id="ARBA00022837"/>
    </source>
</evidence>
<dbReference type="InterPro" id="IPR050205">
    <property type="entry name" value="CDPK_Ser/Thr_kinases"/>
</dbReference>
<dbReference type="GO" id="GO:0005524">
    <property type="term" value="F:ATP binding"/>
    <property type="evidence" value="ECO:0007669"/>
    <property type="project" value="UniProtKB-UniRule"/>
</dbReference>
<dbReference type="Pfam" id="PF13499">
    <property type="entry name" value="EF-hand_7"/>
    <property type="match status" value="1"/>
</dbReference>
<dbReference type="Pfam" id="PF00069">
    <property type="entry name" value="Pkinase"/>
    <property type="match status" value="1"/>
</dbReference>
<dbReference type="FunFam" id="3.30.200.20:FF:000004">
    <property type="entry name" value="Calcium-dependent protein kinase 1"/>
    <property type="match status" value="1"/>
</dbReference>
<organism evidence="17 18">
    <name type="scientific">Musa troglodytarum</name>
    <name type="common">fe'i banana</name>
    <dbReference type="NCBI Taxonomy" id="320322"/>
    <lineage>
        <taxon>Eukaryota</taxon>
        <taxon>Viridiplantae</taxon>
        <taxon>Streptophyta</taxon>
        <taxon>Embryophyta</taxon>
        <taxon>Tracheophyta</taxon>
        <taxon>Spermatophyta</taxon>
        <taxon>Magnoliopsida</taxon>
        <taxon>Liliopsida</taxon>
        <taxon>Zingiberales</taxon>
        <taxon>Musaceae</taxon>
        <taxon>Musa</taxon>
    </lineage>
</organism>
<dbReference type="InterPro" id="IPR011009">
    <property type="entry name" value="Kinase-like_dom_sf"/>
</dbReference>
<dbReference type="InterPro" id="IPR011992">
    <property type="entry name" value="EF-hand-dom_pair"/>
</dbReference>
<dbReference type="SUPFAM" id="SSF56112">
    <property type="entry name" value="Protein kinase-like (PK-like)"/>
    <property type="match status" value="1"/>
</dbReference>
<keyword evidence="4" id="KW-0479">Metal-binding</keyword>
<keyword evidence="3" id="KW-0808">Transferase</keyword>
<evidence type="ECO:0000256" key="4">
    <source>
        <dbReference type="ARBA" id="ARBA00022723"/>
    </source>
</evidence>
<dbReference type="InterPro" id="IPR008271">
    <property type="entry name" value="Ser/Thr_kinase_AS"/>
</dbReference>
<dbReference type="SUPFAM" id="SSF47473">
    <property type="entry name" value="EF-hand"/>
    <property type="match status" value="1"/>
</dbReference>
<proteinExistence type="inferred from homology"/>
<dbReference type="GO" id="GO:0005509">
    <property type="term" value="F:calcium ion binding"/>
    <property type="evidence" value="ECO:0007669"/>
    <property type="project" value="InterPro"/>
</dbReference>
<keyword evidence="8" id="KW-0106">Calcium</keyword>
<name>A0A9E7HEM7_9LILI</name>
<dbReference type="PROSITE" id="PS00107">
    <property type="entry name" value="PROTEIN_KINASE_ATP"/>
    <property type="match status" value="1"/>
</dbReference>
<dbReference type="EMBL" id="CP097510">
    <property type="protein sequence ID" value="URE28697.1"/>
    <property type="molecule type" value="Genomic_DNA"/>
</dbReference>
<evidence type="ECO:0000256" key="1">
    <source>
        <dbReference type="ARBA" id="ARBA00012513"/>
    </source>
</evidence>
<keyword evidence="5" id="KW-0677">Repeat</keyword>
<dbReference type="InterPro" id="IPR018247">
    <property type="entry name" value="EF_Hand_1_Ca_BS"/>
</dbReference>
<dbReference type="AlphaFoldDB" id="A0A9E7HEM7"/>
<dbReference type="FunFam" id="1.10.510.10:FF:000056">
    <property type="entry name" value="calcium-dependent protein kinase 1"/>
    <property type="match status" value="1"/>
</dbReference>
<dbReference type="Gene3D" id="1.10.238.10">
    <property type="entry name" value="EF-hand"/>
    <property type="match status" value="2"/>
</dbReference>
<dbReference type="EC" id="2.7.11.1" evidence="1"/>
<feature type="domain" description="EF-hand" evidence="16">
    <location>
        <begin position="345"/>
        <end position="380"/>
    </location>
</feature>
<comment type="catalytic activity">
    <reaction evidence="12">
        <text>L-seryl-[protein] + ATP = O-phospho-L-seryl-[protein] + ADP + H(+)</text>
        <dbReference type="Rhea" id="RHEA:17989"/>
        <dbReference type="Rhea" id="RHEA-COMP:9863"/>
        <dbReference type="Rhea" id="RHEA-COMP:11604"/>
        <dbReference type="ChEBI" id="CHEBI:15378"/>
        <dbReference type="ChEBI" id="CHEBI:29999"/>
        <dbReference type="ChEBI" id="CHEBI:30616"/>
        <dbReference type="ChEBI" id="CHEBI:83421"/>
        <dbReference type="ChEBI" id="CHEBI:456216"/>
        <dbReference type="EC" id="2.7.11.1"/>
    </reaction>
</comment>
<dbReference type="PROSITE" id="PS50222">
    <property type="entry name" value="EF_HAND_2"/>
    <property type="match status" value="2"/>
</dbReference>
<dbReference type="CDD" id="cd05117">
    <property type="entry name" value="STKc_CAMK"/>
    <property type="match status" value="1"/>
</dbReference>
<feature type="domain" description="Protein kinase" evidence="15">
    <location>
        <begin position="8"/>
        <end position="266"/>
    </location>
</feature>
<evidence type="ECO:0000259" key="15">
    <source>
        <dbReference type="PROSITE" id="PS50011"/>
    </source>
</evidence>
<dbReference type="Gene3D" id="1.10.510.10">
    <property type="entry name" value="Transferase(Phosphotransferase) domain 1"/>
    <property type="match status" value="1"/>
</dbReference>
<dbReference type="SMART" id="SM00054">
    <property type="entry name" value="EFh"/>
    <property type="match status" value="2"/>
</dbReference>
<keyword evidence="9 13" id="KW-0067">ATP-binding</keyword>
<comment type="similarity">
    <text evidence="10">Belongs to the protein kinase superfamily. Ser/Thr protein kinase family. CDPK subfamily.</text>
</comment>
<dbReference type="PROSITE" id="PS00018">
    <property type="entry name" value="EF_HAND_1"/>
    <property type="match status" value="2"/>
</dbReference>
<evidence type="ECO:0000256" key="13">
    <source>
        <dbReference type="PROSITE-ProRule" id="PRU10141"/>
    </source>
</evidence>
<protein>
    <recommendedName>
        <fullName evidence="1">non-specific serine/threonine protein kinase</fullName>
        <ecNumber evidence="1">2.7.11.1</ecNumber>
    </recommendedName>
</protein>
<evidence type="ECO:0000256" key="3">
    <source>
        <dbReference type="ARBA" id="ARBA00022679"/>
    </source>
</evidence>
<evidence type="ECO:0000256" key="14">
    <source>
        <dbReference type="RuleBase" id="RU000304"/>
    </source>
</evidence>
<evidence type="ECO:0000256" key="5">
    <source>
        <dbReference type="ARBA" id="ARBA00022737"/>
    </source>
</evidence>
<dbReference type="SMART" id="SM00220">
    <property type="entry name" value="S_TKc"/>
    <property type="match status" value="1"/>
</dbReference>
<evidence type="ECO:0000256" key="11">
    <source>
        <dbReference type="ARBA" id="ARBA00047899"/>
    </source>
</evidence>
<keyword evidence="6 13" id="KW-0547">Nucleotide-binding</keyword>
<accession>A0A9E7HEM7</accession>
<feature type="binding site" evidence="13">
    <location>
        <position position="41"/>
    </location>
    <ligand>
        <name>ATP</name>
        <dbReference type="ChEBI" id="CHEBI:30616"/>
    </ligand>
</feature>
<evidence type="ECO:0000256" key="7">
    <source>
        <dbReference type="ARBA" id="ARBA00022777"/>
    </source>
</evidence>
<reference evidence="17" key="1">
    <citation type="submission" date="2022-05" db="EMBL/GenBank/DDBJ databases">
        <title>The Musa troglodytarum L. genome provides insights into the mechanism of non-climacteric behaviour and enrichment of carotenoids.</title>
        <authorList>
            <person name="Wang J."/>
        </authorList>
    </citation>
    <scope>NUCLEOTIDE SEQUENCE</scope>
    <source>
        <tissue evidence="17">Leaf</tissue>
    </source>
</reference>
<dbReference type="OrthoDB" id="40902at2759"/>
<dbReference type="Gene3D" id="3.30.200.20">
    <property type="entry name" value="Phosphorylase Kinase, domain 1"/>
    <property type="match status" value="1"/>
</dbReference>
<dbReference type="FunFam" id="1.10.238.10:FF:000086">
    <property type="entry name" value="calcium-dependent protein kinase SK5"/>
    <property type="match status" value="1"/>
</dbReference>
<evidence type="ECO:0000313" key="17">
    <source>
        <dbReference type="EMBL" id="URE28697.1"/>
    </source>
</evidence>
<evidence type="ECO:0000259" key="16">
    <source>
        <dbReference type="PROSITE" id="PS50222"/>
    </source>
</evidence>
<comment type="catalytic activity">
    <reaction evidence="11">
        <text>L-threonyl-[protein] + ATP = O-phospho-L-threonyl-[protein] + ADP + H(+)</text>
        <dbReference type="Rhea" id="RHEA:46608"/>
        <dbReference type="Rhea" id="RHEA-COMP:11060"/>
        <dbReference type="Rhea" id="RHEA-COMP:11605"/>
        <dbReference type="ChEBI" id="CHEBI:15378"/>
        <dbReference type="ChEBI" id="CHEBI:30013"/>
        <dbReference type="ChEBI" id="CHEBI:30616"/>
        <dbReference type="ChEBI" id="CHEBI:61977"/>
        <dbReference type="ChEBI" id="CHEBI:456216"/>
        <dbReference type="EC" id="2.7.11.1"/>
    </reaction>
</comment>
<dbReference type="PANTHER" id="PTHR24349">
    <property type="entry name" value="SERINE/THREONINE-PROTEIN KINASE"/>
    <property type="match status" value="1"/>
</dbReference>
<dbReference type="Proteomes" id="UP001055439">
    <property type="component" value="Chromosome 8"/>
</dbReference>
<evidence type="ECO:0000256" key="6">
    <source>
        <dbReference type="ARBA" id="ARBA00022741"/>
    </source>
</evidence>
<feature type="domain" description="EF-hand" evidence="16">
    <location>
        <begin position="309"/>
        <end position="344"/>
    </location>
</feature>
<evidence type="ECO:0000256" key="2">
    <source>
        <dbReference type="ARBA" id="ARBA00022527"/>
    </source>
</evidence>
<evidence type="ECO:0000313" key="18">
    <source>
        <dbReference type="Proteomes" id="UP001055439"/>
    </source>
</evidence>
<dbReference type="GO" id="GO:0004674">
    <property type="term" value="F:protein serine/threonine kinase activity"/>
    <property type="evidence" value="ECO:0007669"/>
    <property type="project" value="UniProtKB-KW"/>
</dbReference>
<evidence type="ECO:0000256" key="9">
    <source>
        <dbReference type="ARBA" id="ARBA00022840"/>
    </source>
</evidence>
<dbReference type="InterPro" id="IPR002048">
    <property type="entry name" value="EF_hand_dom"/>
</dbReference>
<evidence type="ECO:0000256" key="12">
    <source>
        <dbReference type="ARBA" id="ARBA00048679"/>
    </source>
</evidence>
<dbReference type="InterPro" id="IPR017441">
    <property type="entry name" value="Protein_kinase_ATP_BS"/>
</dbReference>